<keyword evidence="2" id="KW-1185">Reference proteome</keyword>
<evidence type="ECO:0000313" key="1">
    <source>
        <dbReference type="EMBL" id="UFP95586.1"/>
    </source>
</evidence>
<sequence>MIDLYIAYWPGEGVGDAEAGWYWHTGDGSSPQGPYAFPDDILPDLPEALAALMPSKAQPAQRALFQPGVRGTARG</sequence>
<name>A0ABY3PPL4_9CYAN</name>
<dbReference type="EMBL" id="CP063845">
    <property type="protein sequence ID" value="UFP95586.1"/>
    <property type="molecule type" value="Genomic_DNA"/>
</dbReference>
<dbReference type="RefSeq" id="WP_230842814.1">
    <property type="nucleotide sequence ID" value="NZ_CP063845.1"/>
</dbReference>
<organism evidence="1 2">
    <name type="scientific">Gloeobacter morelensis MG652769</name>
    <dbReference type="NCBI Taxonomy" id="2781736"/>
    <lineage>
        <taxon>Bacteria</taxon>
        <taxon>Bacillati</taxon>
        <taxon>Cyanobacteriota</taxon>
        <taxon>Cyanophyceae</taxon>
        <taxon>Gloeobacterales</taxon>
        <taxon>Gloeobacteraceae</taxon>
        <taxon>Gloeobacter</taxon>
        <taxon>Gloeobacter morelensis</taxon>
    </lineage>
</organism>
<protein>
    <submittedName>
        <fullName evidence="1">Uncharacterized protein</fullName>
    </submittedName>
</protein>
<dbReference type="Proteomes" id="UP001054846">
    <property type="component" value="Chromosome"/>
</dbReference>
<evidence type="ECO:0000313" key="2">
    <source>
        <dbReference type="Proteomes" id="UP001054846"/>
    </source>
</evidence>
<reference evidence="1 2" key="1">
    <citation type="journal article" date="2021" name="Genome Biol. Evol.">
        <title>Complete Genome Sequencing of a Novel Gloeobacter Species from a Waterfall Cave in Mexico.</title>
        <authorList>
            <person name="Saw J.H."/>
            <person name="Cardona T."/>
            <person name="Montejano G."/>
        </authorList>
    </citation>
    <scope>NUCLEOTIDE SEQUENCE [LARGE SCALE GENOMIC DNA]</scope>
    <source>
        <strain evidence="1">MG652769</strain>
    </source>
</reference>
<accession>A0ABY3PPL4</accession>
<gene>
    <name evidence="1" type="ORF">ISF26_04895</name>
</gene>
<proteinExistence type="predicted"/>